<reference evidence="2 3" key="1">
    <citation type="submission" date="2019-02" db="EMBL/GenBank/DDBJ databases">
        <title>Draft genome sequence of Muricauda sp. 176CP4-71.</title>
        <authorList>
            <person name="Park J.-S."/>
        </authorList>
    </citation>
    <scope>NUCLEOTIDE SEQUENCE [LARGE SCALE GENOMIC DNA]</scope>
    <source>
        <strain evidence="2 3">176CP4-71</strain>
    </source>
</reference>
<evidence type="ECO:0000313" key="3">
    <source>
        <dbReference type="Proteomes" id="UP000291981"/>
    </source>
</evidence>
<keyword evidence="1" id="KW-0472">Membrane</keyword>
<gene>
    <name evidence="2" type="ORF">EW142_14290</name>
</gene>
<name>A0A4V2HSH8_9FLAO</name>
<evidence type="ECO:0000256" key="1">
    <source>
        <dbReference type="SAM" id="Phobius"/>
    </source>
</evidence>
<feature type="transmembrane region" description="Helical" evidence="1">
    <location>
        <begin position="12"/>
        <end position="37"/>
    </location>
</feature>
<feature type="transmembrane region" description="Helical" evidence="1">
    <location>
        <begin position="207"/>
        <end position="228"/>
    </location>
</feature>
<dbReference type="EMBL" id="SGIU01000002">
    <property type="protein sequence ID" value="TAI47820.1"/>
    <property type="molecule type" value="Genomic_DNA"/>
</dbReference>
<dbReference type="AlphaFoldDB" id="A0A4V2HSH8"/>
<organism evidence="2 3">
    <name type="scientific">Flagellimonas allohymeniacidonis</name>
    <dbReference type="NCBI Taxonomy" id="2517819"/>
    <lineage>
        <taxon>Bacteria</taxon>
        <taxon>Pseudomonadati</taxon>
        <taxon>Bacteroidota</taxon>
        <taxon>Flavobacteriia</taxon>
        <taxon>Flavobacteriales</taxon>
        <taxon>Flavobacteriaceae</taxon>
        <taxon>Flagellimonas</taxon>
    </lineage>
</organism>
<keyword evidence="1" id="KW-1133">Transmembrane helix</keyword>
<proteinExistence type="predicted"/>
<evidence type="ECO:0000313" key="2">
    <source>
        <dbReference type="EMBL" id="TAI47820.1"/>
    </source>
</evidence>
<dbReference type="RefSeq" id="WP_130614980.1">
    <property type="nucleotide sequence ID" value="NZ_SGIU01000002.1"/>
</dbReference>
<accession>A0A4V2HSH8</accession>
<keyword evidence="1" id="KW-0812">Transmembrane</keyword>
<feature type="transmembrane region" description="Helical" evidence="1">
    <location>
        <begin position="96"/>
        <end position="117"/>
    </location>
</feature>
<protein>
    <submittedName>
        <fullName evidence="2">DUF4386 domain-containing protein</fullName>
    </submittedName>
</protein>
<sequence>MKTSLVKISVGQAAVIAGIAIVSMTIAAVVATDVSIGKLTISEDPTATFENIKNNQMLFRIGVLSWIVVLVSDIVAAWGLYLFFKPISEGISLVSAWLRIVYTAILGTSILNFSYILELFNTDYQQIIFGEPHLVSQTWIFLTRFDTSWSIGLIIFALHILALGYLCLKSNYVPKLISIFLVIGGMGYFIIHTSRLLVPEYQSAIEILNWIFILPMLSEVALGIWLLVKGKNIQK</sequence>
<dbReference type="InterPro" id="IPR025495">
    <property type="entry name" value="DUF4386"/>
</dbReference>
<dbReference type="Pfam" id="PF14329">
    <property type="entry name" value="DUF4386"/>
    <property type="match status" value="1"/>
</dbReference>
<feature type="transmembrane region" description="Helical" evidence="1">
    <location>
        <begin position="175"/>
        <end position="195"/>
    </location>
</feature>
<comment type="caution">
    <text evidence="2">The sequence shown here is derived from an EMBL/GenBank/DDBJ whole genome shotgun (WGS) entry which is preliminary data.</text>
</comment>
<keyword evidence="3" id="KW-1185">Reference proteome</keyword>
<feature type="transmembrane region" description="Helical" evidence="1">
    <location>
        <begin position="149"/>
        <end position="168"/>
    </location>
</feature>
<dbReference type="OrthoDB" id="7060422at2"/>
<feature type="transmembrane region" description="Helical" evidence="1">
    <location>
        <begin position="57"/>
        <end position="84"/>
    </location>
</feature>
<dbReference type="Proteomes" id="UP000291981">
    <property type="component" value="Unassembled WGS sequence"/>
</dbReference>